<dbReference type="KEGG" id="mela:C6568_17335"/>
<evidence type="ECO:0000256" key="2">
    <source>
        <dbReference type="PROSITE-ProRule" id="PRU00252"/>
    </source>
</evidence>
<dbReference type="OrthoDB" id="8813484at2"/>
<dbReference type="RefSeq" id="WP_106685184.1">
    <property type="nucleotide sequence ID" value="NZ_CP027667.1"/>
</dbReference>
<evidence type="ECO:0000313" key="4">
    <source>
        <dbReference type="EMBL" id="AVO50791.1"/>
    </source>
</evidence>
<gene>
    <name evidence="4" type="ORF">C6568_17335</name>
</gene>
<dbReference type="PROSITE" id="PS50935">
    <property type="entry name" value="SSB"/>
    <property type="match status" value="1"/>
</dbReference>
<protein>
    <submittedName>
        <fullName evidence="4">Single-stranded DNA-binding protein</fullName>
    </submittedName>
</protein>
<dbReference type="EMBL" id="CP027667">
    <property type="protein sequence ID" value="AVO50791.1"/>
    <property type="molecule type" value="Genomic_DNA"/>
</dbReference>
<dbReference type="AlphaFoldDB" id="A0A2R3QG85"/>
<evidence type="ECO:0000313" key="5">
    <source>
        <dbReference type="Proteomes" id="UP000237925"/>
    </source>
</evidence>
<proteinExistence type="predicted"/>
<keyword evidence="1 2" id="KW-0238">DNA-binding</keyword>
<evidence type="ECO:0000256" key="1">
    <source>
        <dbReference type="ARBA" id="ARBA00023125"/>
    </source>
</evidence>
<reference evidence="4 5" key="1">
    <citation type="submission" date="2018-03" db="EMBL/GenBank/DDBJ databases">
        <title>Genome sequencing of Melaminivora sp.</title>
        <authorList>
            <person name="Kim S.-J."/>
            <person name="Heo J."/>
            <person name="Ahn J.-H."/>
            <person name="Kwon S.-W."/>
        </authorList>
    </citation>
    <scope>NUCLEOTIDE SEQUENCE [LARGE SCALE GENOMIC DNA]</scope>
    <source>
        <strain evidence="4 5">SC2-9</strain>
    </source>
</reference>
<keyword evidence="5" id="KW-1185">Reference proteome</keyword>
<dbReference type="GO" id="GO:0003697">
    <property type="term" value="F:single-stranded DNA binding"/>
    <property type="evidence" value="ECO:0007669"/>
    <property type="project" value="InterPro"/>
</dbReference>
<organism evidence="4 5">
    <name type="scientific">Melaminivora suipulveris</name>
    <dbReference type="NCBI Taxonomy" id="2109913"/>
    <lineage>
        <taxon>Bacteria</taxon>
        <taxon>Pseudomonadati</taxon>
        <taxon>Pseudomonadota</taxon>
        <taxon>Betaproteobacteria</taxon>
        <taxon>Burkholderiales</taxon>
        <taxon>Comamonadaceae</taxon>
        <taxon>Melaminivora</taxon>
    </lineage>
</organism>
<accession>A0A2R3QG85</accession>
<evidence type="ECO:0000256" key="3">
    <source>
        <dbReference type="SAM" id="MobiDB-lite"/>
    </source>
</evidence>
<feature type="region of interest" description="Disordered" evidence="3">
    <location>
        <begin position="102"/>
        <end position="148"/>
    </location>
</feature>
<dbReference type="Gene3D" id="2.40.50.140">
    <property type="entry name" value="Nucleic acid-binding proteins"/>
    <property type="match status" value="1"/>
</dbReference>
<dbReference type="CDD" id="cd04496">
    <property type="entry name" value="SSB_OBF"/>
    <property type="match status" value="1"/>
</dbReference>
<dbReference type="Proteomes" id="UP000237925">
    <property type="component" value="Chromosome"/>
</dbReference>
<dbReference type="InterPro" id="IPR000424">
    <property type="entry name" value="Primosome_PriB/ssb"/>
</dbReference>
<dbReference type="Pfam" id="PF00436">
    <property type="entry name" value="SSB"/>
    <property type="match status" value="1"/>
</dbReference>
<name>A0A2R3QG85_9BURK</name>
<sequence>MSIDALIAGKLHARPEARTSKVGKPFATAKMRAAAGDGESLFVNVIAFDQATVAALLALDAGDSLAVSGSLTPKVWTDREGASHPALDVVAHAVLTAYHVNRKRSAMQRPQQEGEGSARPGRQRDEAWRAMAPAPGSHEPQDDELIPF</sequence>
<dbReference type="SUPFAM" id="SSF50249">
    <property type="entry name" value="Nucleic acid-binding proteins"/>
    <property type="match status" value="1"/>
</dbReference>
<dbReference type="InterPro" id="IPR012340">
    <property type="entry name" value="NA-bd_OB-fold"/>
</dbReference>